<comment type="cofactor">
    <cofactor evidence="1">
        <name>FAD</name>
        <dbReference type="ChEBI" id="CHEBI:57692"/>
    </cofactor>
</comment>
<evidence type="ECO:0000256" key="4">
    <source>
        <dbReference type="ARBA" id="ARBA00023002"/>
    </source>
</evidence>
<keyword evidence="8" id="KW-1185">Reference proteome</keyword>
<dbReference type="PATRIC" id="fig|883081.3.peg.973"/>
<keyword evidence="5" id="KW-0676">Redox-active center</keyword>
<dbReference type="Gene3D" id="3.50.50.60">
    <property type="entry name" value="FAD/NAD(P)-binding domain"/>
    <property type="match status" value="2"/>
</dbReference>
<dbReference type="RefSeq" id="WP_003777960.1">
    <property type="nucleotide sequence ID" value="NZ_JH992959.1"/>
</dbReference>
<dbReference type="PANTHER" id="PTHR43429">
    <property type="entry name" value="PYRIDINE NUCLEOTIDE-DISULFIDE OXIDOREDUCTASE DOMAIN-CONTAINING"/>
    <property type="match status" value="1"/>
</dbReference>
<dbReference type="SUPFAM" id="SSF55424">
    <property type="entry name" value="FAD/NAD-linked reductases, dimerisation (C-terminal) domain"/>
    <property type="match status" value="1"/>
</dbReference>
<dbReference type="Proteomes" id="UP000009875">
    <property type="component" value="Unassembled WGS sequence"/>
</dbReference>
<evidence type="ECO:0000256" key="5">
    <source>
        <dbReference type="ARBA" id="ARBA00023284"/>
    </source>
</evidence>
<accession>K9E9T7</accession>
<feature type="domain" description="FAD/NAD(P)-binding" evidence="6">
    <location>
        <begin position="15"/>
        <end position="250"/>
    </location>
</feature>
<evidence type="ECO:0000256" key="3">
    <source>
        <dbReference type="ARBA" id="ARBA00022827"/>
    </source>
</evidence>
<dbReference type="InterPro" id="IPR036188">
    <property type="entry name" value="FAD/NAD-bd_sf"/>
</dbReference>
<proteinExistence type="predicted"/>
<dbReference type="eggNOG" id="COG0446">
    <property type="taxonomic scope" value="Bacteria"/>
</dbReference>
<dbReference type="PRINTS" id="PR00368">
    <property type="entry name" value="FADPNR"/>
</dbReference>
<dbReference type="InterPro" id="IPR016156">
    <property type="entry name" value="FAD/NAD-linked_Rdtase_dimer_sf"/>
</dbReference>
<dbReference type="GO" id="GO:0016491">
    <property type="term" value="F:oxidoreductase activity"/>
    <property type="evidence" value="ECO:0007669"/>
    <property type="project" value="UniProtKB-KW"/>
</dbReference>
<gene>
    <name evidence="7" type="ORF">HMPREF9698_00975</name>
</gene>
<dbReference type="PRINTS" id="PR00411">
    <property type="entry name" value="PNDRDTASEI"/>
</dbReference>
<name>K9E9T7_9LACT</name>
<evidence type="ECO:0000313" key="7">
    <source>
        <dbReference type="EMBL" id="EKU93443.1"/>
    </source>
</evidence>
<dbReference type="SUPFAM" id="SSF51905">
    <property type="entry name" value="FAD/NAD(P)-binding domain"/>
    <property type="match status" value="2"/>
</dbReference>
<dbReference type="STRING" id="883081.HMPREF9698_00975"/>
<dbReference type="EMBL" id="AGXA01000020">
    <property type="protein sequence ID" value="EKU93443.1"/>
    <property type="molecule type" value="Genomic_DNA"/>
</dbReference>
<dbReference type="AlphaFoldDB" id="K9E9T7"/>
<dbReference type="PANTHER" id="PTHR43429:SF1">
    <property type="entry name" value="NAD(P)H SULFUR OXIDOREDUCTASE (COA-DEPENDENT)"/>
    <property type="match status" value="1"/>
</dbReference>
<evidence type="ECO:0000256" key="1">
    <source>
        <dbReference type="ARBA" id="ARBA00001974"/>
    </source>
</evidence>
<dbReference type="Pfam" id="PF07992">
    <property type="entry name" value="Pyr_redox_2"/>
    <property type="match status" value="1"/>
</dbReference>
<evidence type="ECO:0000259" key="6">
    <source>
        <dbReference type="Pfam" id="PF07992"/>
    </source>
</evidence>
<organism evidence="7 8">
    <name type="scientific">Alloiococcus otitis ATCC 51267</name>
    <dbReference type="NCBI Taxonomy" id="883081"/>
    <lineage>
        <taxon>Bacteria</taxon>
        <taxon>Bacillati</taxon>
        <taxon>Bacillota</taxon>
        <taxon>Bacilli</taxon>
        <taxon>Lactobacillales</taxon>
        <taxon>Carnobacteriaceae</taxon>
        <taxon>Alloiococcus</taxon>
    </lineage>
</organism>
<evidence type="ECO:0000256" key="2">
    <source>
        <dbReference type="ARBA" id="ARBA00022630"/>
    </source>
</evidence>
<sequence>MDSLHYANADSYTCQGVHVHLNSDVVDINPEGKTITVETPDGQHQDSYDKLFISPGSAPNVLNIPGLNYDHIYFTPGRDWTGAIKQRMEEAKKVVVIGGGYIGIEFGEAISLANIDTTIVEFGETIIPTYLDKEFTETLTSHAIDSGLKIKTSEAVQQILGDEDGNVRGVVTNKGEYEADTVIFAVGMHPATDWLDGVVDLNPDGSVVVNDYMQTSDENIYAAGDATKLPYGPTGEKIRIGLATNARRGGAIAAKNMIEGNKYKAPTINGTSGLRVFDYYFASTGIKDINLNLIQEEVESKYVEEPLLPSFMGNGENPVGTLHMKIHYVKDSHRIVGAQFMAKDDVVGPLANSMSIALTAGWTLEQLATADFFFQPEYNRPWNYLNVLAMQALGDDYTFGSDTLLF</sequence>
<reference evidence="7 8" key="1">
    <citation type="submission" date="2012-09" db="EMBL/GenBank/DDBJ databases">
        <title>The Genome Sequence of Alloiococcus otitis ATCC 51267.</title>
        <authorList>
            <consortium name="The Broad Institute Genome Sequencing Platform"/>
            <person name="Earl A."/>
            <person name="Ward D."/>
            <person name="Feldgarden M."/>
            <person name="Gevers D."/>
            <person name="Huys G."/>
            <person name="Walker B."/>
            <person name="Young S.K."/>
            <person name="Zeng Q."/>
            <person name="Gargeya S."/>
            <person name="Fitzgerald M."/>
            <person name="Haas B."/>
            <person name="Abouelleil A."/>
            <person name="Alvarado L."/>
            <person name="Arachchi H.M."/>
            <person name="Berlin A.M."/>
            <person name="Chapman S.B."/>
            <person name="Goldberg J."/>
            <person name="Griggs A."/>
            <person name="Gujja S."/>
            <person name="Hansen M."/>
            <person name="Howarth C."/>
            <person name="Imamovic A."/>
            <person name="Larimer J."/>
            <person name="McCowen C."/>
            <person name="Montmayeur A."/>
            <person name="Murphy C."/>
            <person name="Neiman D."/>
            <person name="Pearson M."/>
            <person name="Priest M."/>
            <person name="Roberts A."/>
            <person name="Saif S."/>
            <person name="Shea T."/>
            <person name="Sisk P."/>
            <person name="Sykes S."/>
            <person name="Wortman J."/>
            <person name="Nusbaum C."/>
            <person name="Birren B."/>
        </authorList>
    </citation>
    <scope>NUCLEOTIDE SEQUENCE [LARGE SCALE GENOMIC DNA]</scope>
    <source>
        <strain evidence="7 8">ATCC 51267</strain>
    </source>
</reference>
<dbReference type="Gene3D" id="3.30.390.30">
    <property type="match status" value="1"/>
</dbReference>
<dbReference type="HOGENOM" id="CLU_003291_1_0_9"/>
<keyword evidence="2" id="KW-0285">Flavoprotein</keyword>
<dbReference type="InterPro" id="IPR050260">
    <property type="entry name" value="FAD-bd_OxRdtase"/>
</dbReference>
<protein>
    <recommendedName>
        <fullName evidence="6">FAD/NAD(P)-binding domain-containing protein</fullName>
    </recommendedName>
</protein>
<keyword evidence="3" id="KW-0274">FAD</keyword>
<evidence type="ECO:0000313" key="8">
    <source>
        <dbReference type="Proteomes" id="UP000009875"/>
    </source>
</evidence>
<keyword evidence="4" id="KW-0560">Oxidoreductase</keyword>
<comment type="caution">
    <text evidence="7">The sequence shown here is derived from an EMBL/GenBank/DDBJ whole genome shotgun (WGS) entry which is preliminary data.</text>
</comment>
<dbReference type="InterPro" id="IPR023753">
    <property type="entry name" value="FAD/NAD-binding_dom"/>
</dbReference>